<gene>
    <name evidence="2" type="ORF">EZS28_036633</name>
</gene>
<evidence type="ECO:0000256" key="1">
    <source>
        <dbReference type="SAM" id="Phobius"/>
    </source>
</evidence>
<evidence type="ECO:0000313" key="2">
    <source>
        <dbReference type="EMBL" id="KAA6367840.1"/>
    </source>
</evidence>
<keyword evidence="1" id="KW-1133">Transmembrane helix</keyword>
<feature type="transmembrane region" description="Helical" evidence="1">
    <location>
        <begin position="251"/>
        <end position="269"/>
    </location>
</feature>
<feature type="transmembrane region" description="Helical" evidence="1">
    <location>
        <begin position="307"/>
        <end position="333"/>
    </location>
</feature>
<feature type="non-terminal residue" evidence="2">
    <location>
        <position position="593"/>
    </location>
</feature>
<dbReference type="Proteomes" id="UP000324800">
    <property type="component" value="Unassembled WGS sequence"/>
</dbReference>
<sequence length="593" mass="65859">MSDEKKSVASSQSSSAAAALNVIRFNAFDEVLFAMLYTFHKEPRLGQLFYIFEACIIAFQNMAVSFRRLDWPLQKDVLELLNDVFRYVGFSIVWKNETLLIMLTIILGVITLALLVGVVICTMLNKKGSTAVPIFAKIINIGVVMLSGIFYTPCVNVFIGSLQCYTVTSDPASAATIGCGTAMRLLFLIIGLIFLVVLVPFTFLIRLFIFSHNHKKGGIFSLQTGVYFTVLQIVSTILQIIGLLLRTQKLLIAILGTFIYGITILYTLLLQPYFHPLGNTVWSSLNTIVFTCYFIGIPVAVLDTSKVWVTVIVWILFIPAVIGLPILAGWMTYKRGRSLWAVREDEDITGLVNNADTILLQKQSPRNQYSYQQTSQQQPLYQQQNNPITQQGPNIQLQPMQAQYSASTGSTQSAQLHSNEIGQMNNNLQTQSPTAMLNPQGQLIRTDGTESAPVIDKSSSPRNGISVGKPLSLLLHNQNDITTVPDYQSASAPDVKPKAVSFLTSVPNNINQSQVSDRQQTAKLQSGFAQSQKSNVINNTKQTNKKLKQPIVLKKAPKLRKYKSVFAVENAIKFLCKKEMRKKSDAIIIAEQI</sequence>
<dbReference type="InterPro" id="IPR052994">
    <property type="entry name" value="Tiny_macrocysts_regulators"/>
</dbReference>
<accession>A0A5J4UCB8</accession>
<keyword evidence="1" id="KW-0812">Transmembrane</keyword>
<feature type="transmembrane region" description="Helical" evidence="1">
    <location>
        <begin position="99"/>
        <end position="122"/>
    </location>
</feature>
<protein>
    <submittedName>
        <fullName evidence="2">Uncharacterized protein</fullName>
    </submittedName>
</protein>
<feature type="transmembrane region" description="Helical" evidence="1">
    <location>
        <begin position="226"/>
        <end position="245"/>
    </location>
</feature>
<proteinExistence type="predicted"/>
<dbReference type="AlphaFoldDB" id="A0A5J4UCB8"/>
<organism evidence="2 3">
    <name type="scientific">Streblomastix strix</name>
    <dbReference type="NCBI Taxonomy" id="222440"/>
    <lineage>
        <taxon>Eukaryota</taxon>
        <taxon>Metamonada</taxon>
        <taxon>Preaxostyla</taxon>
        <taxon>Oxymonadida</taxon>
        <taxon>Streblomastigidae</taxon>
        <taxon>Streblomastix</taxon>
    </lineage>
</organism>
<name>A0A5J4UCB8_9EUKA</name>
<dbReference type="PANTHER" id="PTHR31600">
    <property type="entry name" value="TINY MACROCYSTS PROTEIN B-RELATED"/>
    <property type="match status" value="1"/>
</dbReference>
<dbReference type="EMBL" id="SNRW01017922">
    <property type="protein sequence ID" value="KAA6367840.1"/>
    <property type="molecule type" value="Genomic_DNA"/>
</dbReference>
<feature type="transmembrane region" description="Helical" evidence="1">
    <location>
        <begin position="281"/>
        <end position="301"/>
    </location>
</feature>
<dbReference type="PANTHER" id="PTHR31600:SF2">
    <property type="entry name" value="GAMETE ENRICHED GENE 10 PROTEIN-RELATED"/>
    <property type="match status" value="1"/>
</dbReference>
<comment type="caution">
    <text evidence="2">The sequence shown here is derived from an EMBL/GenBank/DDBJ whole genome shotgun (WGS) entry which is preliminary data.</text>
</comment>
<feature type="transmembrane region" description="Helical" evidence="1">
    <location>
        <begin position="182"/>
        <end position="205"/>
    </location>
</feature>
<evidence type="ECO:0000313" key="3">
    <source>
        <dbReference type="Proteomes" id="UP000324800"/>
    </source>
</evidence>
<reference evidence="2 3" key="1">
    <citation type="submission" date="2019-03" db="EMBL/GenBank/DDBJ databases">
        <title>Single cell metagenomics reveals metabolic interactions within the superorganism composed of flagellate Streblomastix strix and complex community of Bacteroidetes bacteria on its surface.</title>
        <authorList>
            <person name="Treitli S.C."/>
            <person name="Kolisko M."/>
            <person name="Husnik F."/>
            <person name="Keeling P."/>
            <person name="Hampl V."/>
        </authorList>
    </citation>
    <scope>NUCLEOTIDE SEQUENCE [LARGE SCALE GENOMIC DNA]</scope>
    <source>
        <strain evidence="2">ST1C</strain>
    </source>
</reference>
<keyword evidence="1" id="KW-0472">Membrane</keyword>
<feature type="transmembrane region" description="Helical" evidence="1">
    <location>
        <begin position="134"/>
        <end position="162"/>
    </location>
</feature>